<organism evidence="7 8">
    <name type="scientific">Saccoglossus kowalevskii</name>
    <name type="common">Acorn worm</name>
    <dbReference type="NCBI Taxonomy" id="10224"/>
    <lineage>
        <taxon>Eukaryota</taxon>
        <taxon>Metazoa</taxon>
        <taxon>Hemichordata</taxon>
        <taxon>Enteropneusta</taxon>
        <taxon>Harrimaniidae</taxon>
        <taxon>Saccoglossus</taxon>
    </lineage>
</organism>
<feature type="coiled-coil region" evidence="4">
    <location>
        <begin position="1560"/>
        <end position="1681"/>
    </location>
</feature>
<accession>A0ABM0MAJ5</accession>
<feature type="coiled-coil region" evidence="4">
    <location>
        <begin position="200"/>
        <end position="428"/>
    </location>
</feature>
<feature type="coiled-coil region" evidence="4">
    <location>
        <begin position="466"/>
        <end position="514"/>
    </location>
</feature>
<evidence type="ECO:0000256" key="2">
    <source>
        <dbReference type="ARBA" id="ARBA00023034"/>
    </source>
</evidence>
<dbReference type="PROSITE" id="PS50913">
    <property type="entry name" value="GRIP"/>
    <property type="match status" value="1"/>
</dbReference>
<evidence type="ECO:0000313" key="7">
    <source>
        <dbReference type="Proteomes" id="UP000694865"/>
    </source>
</evidence>
<feature type="coiled-coil region" evidence="4">
    <location>
        <begin position="1792"/>
        <end position="1903"/>
    </location>
</feature>
<evidence type="ECO:0000313" key="8">
    <source>
        <dbReference type="RefSeq" id="XP_006817036.1"/>
    </source>
</evidence>
<comment type="subcellular location">
    <subcellularLocation>
        <location evidence="1">Golgi apparatus</location>
    </subcellularLocation>
</comment>
<evidence type="ECO:0000256" key="5">
    <source>
        <dbReference type="SAM" id="MobiDB-lite"/>
    </source>
</evidence>
<keyword evidence="3 4" id="KW-0175">Coiled coil</keyword>
<feature type="domain" description="GRIP" evidence="6">
    <location>
        <begin position="2211"/>
        <end position="2260"/>
    </location>
</feature>
<dbReference type="InterPro" id="IPR019459">
    <property type="entry name" value="GRAB"/>
</dbReference>
<protein>
    <submittedName>
        <fullName evidence="8">Thyroid receptor-interacting protein 11-like</fullName>
    </submittedName>
</protein>
<evidence type="ECO:0000259" key="6">
    <source>
        <dbReference type="PROSITE" id="PS50913"/>
    </source>
</evidence>
<feature type="region of interest" description="Disordered" evidence="5">
    <location>
        <begin position="2370"/>
        <end position="2389"/>
    </location>
</feature>
<feature type="compositionally biased region" description="Polar residues" evidence="5">
    <location>
        <begin position="2373"/>
        <end position="2389"/>
    </location>
</feature>
<sequence>MAWFGDNFRDNFKNITGQLSDYAKDVLTEGTEEVSDHTTELRMAHRKTYDLEAQVIAHKTEVDRLKSIIGELEEKSESSELQINTMSTQYREMLLEKENEIKQLKQKHHAMQDFHDTMLNATSLNTSTSTSMLTPSNVGVDDEDFQDVISSQYQINKLSHQLQRVQVECEHWKQLSNSQTTQQTTFQMGGTDISLNSDEITMLKSQVKDLEKRLANEIDEHQHELTTLQDVHSQKMSMATKRHKQDLEDYQMRIEELESQLYSGDEVSEPNDSPRRNFEELRKLRSKKNELENVVEQVERRVSQLESINQQLKKELKASQNGVKEKEACLVDVQQQIKDLKEQYNAVLEDGQNLEQDKQKLMKEFQNLLEEHKTLTHQLEENNKTLQEQNEELNQLRNTDVTALQQQLEETQAELKQVKEEKDKVSGNKTAVASLEAANAQVRDQTVDIVTNIGSSEHQEITGEIMKSLEDENELLKVQIKKLESFIEELENSNAVYLDEKKTLEDAISMLNKQLESRASSELSDRTLEYSADSETESMAKAADLENSSTQTDDSYIETNQGINQYFPPASNSTQGYGDSELSSSDEKTMHSTGYIDSSSVASFDGEFDDSAIFSEMKMKHPHAAEAIKSQLEHFEIIKADFEMEKQALEEVVVKLRTQLKDKERIIQNMTAKKALKKMESQKMEEINQSLVNDLQIELEKLQQKIAEYEDCKQELISEKNEIKAQLRETSAKYEINEKSYNDLMGEKNRLLEKYKELESNYQEVLGKMTDMEGIKQSLVESETDKDRISQELDLLNEKLSTETLAVCELSEEKTVLQDKLMRLEVELENIGKLEAPQHEITSLKEELAAAKKEISSHNKTKDKFTAQFLELRKNLEDSSAANDDKDEQLNDLNDQLEAMETRAMHLVHETERMKEREQNIIEQFTQQIKDTEETVEEMQQQMVKCQKENDFLTAELQLSNGRLLKQAAEYESMINELRSQEEQEARDKAALQKAEIKGNQLKSEDDSSNTANDTSQNDIKNELEDEEESSTDDSELTELKTRCAELEYDAKETKEILTKTLENQQQMTEMLKDKENDIKLLAGENSFYQGKLEDGKQKIHLLEQEIVKLSAAQEELLQLKEKYSELEIDLKQMSELEQEIVRLKAVEEELHQMKEKHSMLDSEVKQMKALQQQVDKLKATEEELHQLKEKHSKLEVEFNEMKEKESPETKTLQIITNLESEIGKLKMEVKKTKKDIQTKEELITDLKKRISEQDIDFEKISEKNRQQTHQIQDCNNKLAQQENMITALNEKSCENGEIQNSEENGIEESKHHHSKPHIGSLVNDGPQIKQRYEEAIQEKLNEIKMLKEDNIALSKLLEDNRAYSDGESVESEYDISRLEVKVNKLEDERNQMMSVLNEKTRECSNLKNEVHRLMKVASEGRIALQKLQQDNAVLNKSLEGPNNDMHKEALQNLARIVQDKDLELEAMTQKMESLQMVLQQMQPGDTAEIDKLLHTNSQLQKQNSTLQSDREQLIVSLTQKHQESVGYYEEVQRLMEVIATQKQQQVEEKEQDEIDGDNVKVLEDKYKNLHDQYEQLSNEYQDGQLRQQELQDKYDNLLQSMNDKEHSLEEVKTKLLHMQNDLAQLELTREELLSKVNNAELEQSSVEHLQLLNKEKETEIAHLQNENERLKMQVDAALNVERESLQGASSGPSEVESRLLEAKETELVSLKKQLTYQAKNMLDKDELVKKFTQENVSLKQTIAQNTKNLQENVRTITTKTDELAGKEELIRTRSDELCSLKQKCDLQNKKIQEQDQKIKFQNDEIHVLKEQIAQVEADKINVEQTVRQNHQEITKFRHQVDIQNKQLQEKDNLLRNKIDELRQCTEQLRVKEGEYTTLLHQTETLSHRLKAYNEEINTLKQERTNQGKFENQRLLETQKLQETISRMSSVLQEKDFEIGALREKSQTLTRLVQEREQGSLGEIQTVRHESEVMQQQALMFQQERDHAIMAYNQQQSNFSVIQQELISVQEKEQRARKELDRLRQHLLQIEESYTKEALLAEDREKELRTKLAEAEDKVYSSAVQSASQEVSKQVESLQEELHAIASQRDQAVMQLAAAQEQTQQYAASLNNLQMVLEQFQQERESVYSAEMEKYHRIAREHMEKSERLEKQNADLQTRMTAATEALDSASRLTDQLDRKDAMIQRLKQEVNMKEEELHDIQSRVARLMGNGDSKVDKSLVKNLFVGYFSTPKGKQGEVLRLISRVLNFTQNEMEKVGLSSGEGSWLTGWFRKASPSPPSSPNRSNAADESFTKSFVSFLQFESTPTAQVKLPLKEMMQERSSRPAFNPFTVPPLSPSSPKPKGDMSHILMKPVTASLPAFTPMPIMEKDTEQSAATSSGNALKEILQQ</sequence>
<feature type="region of interest" description="Disordered" evidence="5">
    <location>
        <begin position="998"/>
        <end position="1039"/>
    </location>
</feature>
<evidence type="ECO:0000256" key="1">
    <source>
        <dbReference type="ARBA" id="ARBA00004555"/>
    </source>
</evidence>
<feature type="compositionally biased region" description="Pro residues" evidence="5">
    <location>
        <begin position="2331"/>
        <end position="2340"/>
    </location>
</feature>
<feature type="region of interest" description="Disordered" evidence="5">
    <location>
        <begin position="2321"/>
        <end position="2345"/>
    </location>
</feature>
<feature type="coiled-coil region" evidence="4">
    <location>
        <begin position="55"/>
        <end position="107"/>
    </location>
</feature>
<gene>
    <name evidence="8" type="primary">LOC100371060</name>
</gene>
<feature type="region of interest" description="Disordered" evidence="5">
    <location>
        <begin position="1303"/>
        <end position="1325"/>
    </location>
</feature>
<feature type="compositionally biased region" description="Polar residues" evidence="5">
    <location>
        <begin position="546"/>
        <end position="583"/>
    </location>
</feature>
<keyword evidence="2" id="KW-0333">Golgi apparatus</keyword>
<feature type="compositionally biased region" description="Polar residues" evidence="5">
    <location>
        <begin position="1009"/>
        <end position="1019"/>
    </location>
</feature>
<feature type="coiled-coil region" evidence="4">
    <location>
        <begin position="639"/>
        <end position="799"/>
    </location>
</feature>
<name>A0ABM0MAJ5_SACKO</name>
<feature type="compositionally biased region" description="Acidic residues" evidence="5">
    <location>
        <begin position="1024"/>
        <end position="1037"/>
    </location>
</feature>
<reference evidence="8" key="1">
    <citation type="submission" date="2025-08" db="UniProtKB">
        <authorList>
            <consortium name="RefSeq"/>
        </authorList>
    </citation>
    <scope>IDENTIFICATION</scope>
    <source>
        <tissue evidence="8">Testes</tissue>
    </source>
</reference>
<dbReference type="InterPro" id="IPR000237">
    <property type="entry name" value="GRIP_dom"/>
</dbReference>
<feature type="coiled-coil region" evidence="4">
    <location>
        <begin position="2006"/>
        <end position="2204"/>
    </location>
</feature>
<evidence type="ECO:0000256" key="4">
    <source>
        <dbReference type="SAM" id="Coils"/>
    </source>
</evidence>
<feature type="coiled-coil region" evidence="4">
    <location>
        <begin position="834"/>
        <end position="998"/>
    </location>
</feature>
<dbReference type="Proteomes" id="UP000694865">
    <property type="component" value="Unplaced"/>
</dbReference>
<dbReference type="PANTHER" id="PTHR18921">
    <property type="entry name" value="MYOSIN HEAVY CHAIN - RELATED"/>
    <property type="match status" value="1"/>
</dbReference>
<dbReference type="PANTHER" id="PTHR18921:SF2">
    <property type="entry name" value="THYROID RECEPTOR-INTERACTING PROTEIN 11"/>
    <property type="match status" value="1"/>
</dbReference>
<proteinExistence type="predicted"/>
<evidence type="ECO:0000256" key="3">
    <source>
        <dbReference type="ARBA" id="ARBA00023054"/>
    </source>
</evidence>
<dbReference type="GeneID" id="100371060"/>
<feature type="region of interest" description="Disordered" evidence="5">
    <location>
        <begin position="516"/>
        <end position="591"/>
    </location>
</feature>
<keyword evidence="7" id="KW-1185">Reference proteome</keyword>
<feature type="coiled-coil region" evidence="4">
    <location>
        <begin position="1330"/>
        <end position="1417"/>
    </location>
</feature>
<dbReference type="Pfam" id="PF10375">
    <property type="entry name" value="GRAB"/>
    <property type="match status" value="1"/>
</dbReference>
<feature type="coiled-coil region" evidence="4">
    <location>
        <begin position="1451"/>
        <end position="1510"/>
    </location>
</feature>
<dbReference type="RefSeq" id="XP_006817036.1">
    <property type="nucleotide sequence ID" value="XM_006816973.1"/>
</dbReference>